<sequence>MKADWRSSKSDYWQLDGSRAILHAPRLRGMIDLLHPCRGLTGMCVDGSALVGWLMAVDVVAVDGCGSPSDDPWQIADVYIRGRDLVVTYSEPLEQPFNLQLYWRMIDAADDDAALDLICSIQTPLWEAHPGVTVCSSMFETPMETMGGALTVVGKGKWSYVEATRPGDFQPQAGERRGEFSGAYWRFGPQFMEKGVIRRLQLRGAFVARDDAATMAAKLGRELAGEEPALTA</sequence>
<proteinExistence type="predicted"/>
<dbReference type="KEGG" id="llh:I41_09760"/>
<organism evidence="1 2">
    <name type="scientific">Lacipirellula limnantheis</name>
    <dbReference type="NCBI Taxonomy" id="2528024"/>
    <lineage>
        <taxon>Bacteria</taxon>
        <taxon>Pseudomonadati</taxon>
        <taxon>Planctomycetota</taxon>
        <taxon>Planctomycetia</taxon>
        <taxon>Pirellulales</taxon>
        <taxon>Lacipirellulaceae</taxon>
        <taxon>Lacipirellula</taxon>
    </lineage>
</organism>
<keyword evidence="2" id="KW-1185">Reference proteome</keyword>
<evidence type="ECO:0000313" key="2">
    <source>
        <dbReference type="Proteomes" id="UP000317909"/>
    </source>
</evidence>
<dbReference type="Proteomes" id="UP000317909">
    <property type="component" value="Chromosome"/>
</dbReference>
<name>A0A517TTV6_9BACT</name>
<protein>
    <submittedName>
        <fullName evidence="1">Uncharacterized protein</fullName>
    </submittedName>
</protein>
<reference evidence="1 2" key="1">
    <citation type="submission" date="2019-02" db="EMBL/GenBank/DDBJ databases">
        <title>Deep-cultivation of Planctomycetes and their phenomic and genomic characterization uncovers novel biology.</title>
        <authorList>
            <person name="Wiegand S."/>
            <person name="Jogler M."/>
            <person name="Boedeker C."/>
            <person name="Pinto D."/>
            <person name="Vollmers J."/>
            <person name="Rivas-Marin E."/>
            <person name="Kohn T."/>
            <person name="Peeters S.H."/>
            <person name="Heuer A."/>
            <person name="Rast P."/>
            <person name="Oberbeckmann S."/>
            <person name="Bunk B."/>
            <person name="Jeske O."/>
            <person name="Meyerdierks A."/>
            <person name="Storesund J.E."/>
            <person name="Kallscheuer N."/>
            <person name="Luecker S."/>
            <person name="Lage O.M."/>
            <person name="Pohl T."/>
            <person name="Merkel B.J."/>
            <person name="Hornburger P."/>
            <person name="Mueller R.-W."/>
            <person name="Bruemmer F."/>
            <person name="Labrenz M."/>
            <person name="Spormann A.M."/>
            <person name="Op den Camp H."/>
            <person name="Overmann J."/>
            <person name="Amann R."/>
            <person name="Jetten M.S.M."/>
            <person name="Mascher T."/>
            <person name="Medema M.H."/>
            <person name="Devos D.P."/>
            <person name="Kaster A.-K."/>
            <person name="Ovreas L."/>
            <person name="Rohde M."/>
            <person name="Galperin M.Y."/>
            <person name="Jogler C."/>
        </authorList>
    </citation>
    <scope>NUCLEOTIDE SEQUENCE [LARGE SCALE GENOMIC DNA]</scope>
    <source>
        <strain evidence="1 2">I41</strain>
    </source>
</reference>
<accession>A0A517TTV6</accession>
<dbReference type="OrthoDB" id="261242at2"/>
<gene>
    <name evidence="1" type="ORF">I41_09760</name>
</gene>
<dbReference type="RefSeq" id="WP_145431373.1">
    <property type="nucleotide sequence ID" value="NZ_CP036339.1"/>
</dbReference>
<dbReference type="AlphaFoldDB" id="A0A517TTV6"/>
<evidence type="ECO:0000313" key="1">
    <source>
        <dbReference type="EMBL" id="QDT71815.1"/>
    </source>
</evidence>
<dbReference type="EMBL" id="CP036339">
    <property type="protein sequence ID" value="QDT71815.1"/>
    <property type="molecule type" value="Genomic_DNA"/>
</dbReference>